<keyword evidence="3 6" id="KW-0812">Transmembrane</keyword>
<dbReference type="NCBIfam" id="NF007699">
    <property type="entry name" value="PRK10381.1"/>
    <property type="match status" value="1"/>
</dbReference>
<dbReference type="PANTHER" id="PTHR32309:SF13">
    <property type="entry name" value="FERRIC ENTEROBACTIN TRANSPORT PROTEIN FEPE"/>
    <property type="match status" value="1"/>
</dbReference>
<evidence type="ECO:0000313" key="9">
    <source>
        <dbReference type="Proteomes" id="UP000008148"/>
    </source>
</evidence>
<evidence type="ECO:0000256" key="1">
    <source>
        <dbReference type="ARBA" id="ARBA00004651"/>
    </source>
</evidence>
<protein>
    <recommendedName>
        <fullName evidence="7">Polysaccharide chain length determinant N-terminal domain-containing protein</fullName>
    </recommendedName>
</protein>
<dbReference type="InterPro" id="IPR003856">
    <property type="entry name" value="LPS_length_determ_N"/>
</dbReference>
<organism evidence="8 9">
    <name type="scientific">Citrobacter koseri (strain ATCC BAA-895 / CDC 4225-83 / SGSC4696)</name>
    <dbReference type="NCBI Taxonomy" id="290338"/>
    <lineage>
        <taxon>Bacteria</taxon>
        <taxon>Pseudomonadati</taxon>
        <taxon>Pseudomonadota</taxon>
        <taxon>Gammaproteobacteria</taxon>
        <taxon>Enterobacterales</taxon>
        <taxon>Enterobacteriaceae</taxon>
        <taxon>Citrobacter</taxon>
    </lineage>
</organism>
<keyword evidence="5 6" id="KW-0472">Membrane</keyword>
<gene>
    <name evidence="8" type="ordered locus">CKO_02574</name>
</gene>
<evidence type="ECO:0000256" key="4">
    <source>
        <dbReference type="ARBA" id="ARBA00022989"/>
    </source>
</evidence>
<dbReference type="AlphaFoldDB" id="A8AJM0"/>
<evidence type="ECO:0000313" key="8">
    <source>
        <dbReference type="EMBL" id="ABV13683.1"/>
    </source>
</evidence>
<dbReference type="Gene3D" id="3.30.1890.10">
    <property type="entry name" value="FepE-like"/>
    <property type="match status" value="1"/>
</dbReference>
<keyword evidence="2" id="KW-1003">Cell membrane</keyword>
<dbReference type="STRING" id="290338.CKO_02574"/>
<feature type="transmembrane region" description="Helical" evidence="6">
    <location>
        <begin position="351"/>
        <end position="371"/>
    </location>
</feature>
<evidence type="ECO:0000256" key="2">
    <source>
        <dbReference type="ARBA" id="ARBA00022475"/>
    </source>
</evidence>
<name>A8AJM0_CITK8</name>
<dbReference type="EMBL" id="CP000822">
    <property type="protein sequence ID" value="ABV13683.1"/>
    <property type="molecule type" value="Genomic_DNA"/>
</dbReference>
<evidence type="ECO:0000256" key="5">
    <source>
        <dbReference type="ARBA" id="ARBA00023136"/>
    </source>
</evidence>
<dbReference type="Gene3D" id="1.10.287.210">
    <property type="match status" value="1"/>
</dbReference>
<dbReference type="InterPro" id="IPR050445">
    <property type="entry name" value="Bact_polysacc_biosynth/exp"/>
</dbReference>
<feature type="transmembrane region" description="Helical" evidence="6">
    <location>
        <begin position="56"/>
        <end position="74"/>
    </location>
</feature>
<accession>A8AJM0</accession>
<reference evidence="8 9" key="1">
    <citation type="submission" date="2007-08" db="EMBL/GenBank/DDBJ databases">
        <authorList>
            <consortium name="The Citrobacter koseri Genome Sequencing Project"/>
            <person name="McClelland M."/>
            <person name="Sanderson E.K."/>
            <person name="Porwollik S."/>
            <person name="Spieth J."/>
            <person name="Clifton W.S."/>
            <person name="Latreille P."/>
            <person name="Courtney L."/>
            <person name="Wang C."/>
            <person name="Pepin K."/>
            <person name="Bhonagiri V."/>
            <person name="Nash W."/>
            <person name="Johnson M."/>
            <person name="Thiruvilangam P."/>
            <person name="Wilson R."/>
        </authorList>
    </citation>
    <scope>NUCLEOTIDE SEQUENCE [LARGE SCALE GENOMIC DNA]</scope>
    <source>
        <strain evidence="9">ATCC BAA-895 / CDC 4225-83 / SGSC4696</strain>
    </source>
</reference>
<dbReference type="HOGENOM" id="CLU_060925_3_0_6"/>
<dbReference type="KEGG" id="cko:CKO_02574"/>
<feature type="domain" description="Polysaccharide chain length determinant N-terminal" evidence="7">
    <location>
        <begin position="38"/>
        <end position="135"/>
    </location>
</feature>
<comment type="subcellular location">
    <subcellularLocation>
        <location evidence="1">Cell membrane</location>
        <topology evidence="1">Multi-pass membrane protein</topology>
    </subcellularLocation>
</comment>
<evidence type="ECO:0000259" key="7">
    <source>
        <dbReference type="Pfam" id="PF02706"/>
    </source>
</evidence>
<keyword evidence="4 6" id="KW-1133">Transmembrane helix</keyword>
<evidence type="ECO:0000256" key="3">
    <source>
        <dbReference type="ARBA" id="ARBA00022692"/>
    </source>
</evidence>
<dbReference type="Proteomes" id="UP000008148">
    <property type="component" value="Chromosome"/>
</dbReference>
<keyword evidence="9" id="KW-1185">Reference proteome</keyword>
<sequence>MFLFIGLNVRLHNMSSLNVKQEKDSEFTGYPLAPSNSNEIDLLSLVDVLWRAKNRIIATVFAFALAGILLSFILPQKWTSRAIVTPAEAVQWQELEKTLTTLRVLNLDINLQRDAVFTLFIKKFSSTSLLDEYLRASPYVMDQLKGADIDEMELHRAIVALSEKMNAVDTNAGKKNETSLFTSWTLSFTAPTKEEAQKVLTGYIQYVSDIVVKETLENIRNQLDTRTHFEKEKLAMDRVRLRNQLDANIQRLNYSLEIANAAGIKKPVYSNGQAVKDDPDFSISLGADGIAQKLQIEKSVTDVAEINAEIRNRQYYVEQLTAMNINDVKFMPFKYQLSPSLPVKKDGPGKALIVILAALLGGMIACGGVLLRHAMLSRKLDDAIQLEKRLV</sequence>
<dbReference type="GO" id="GO:0004713">
    <property type="term" value="F:protein tyrosine kinase activity"/>
    <property type="evidence" value="ECO:0007669"/>
    <property type="project" value="TreeGrafter"/>
</dbReference>
<evidence type="ECO:0000256" key="6">
    <source>
        <dbReference type="SAM" id="Phobius"/>
    </source>
</evidence>
<dbReference type="SUPFAM" id="SSF160355">
    <property type="entry name" value="Bacterial polysaccharide co-polymerase-like"/>
    <property type="match status" value="1"/>
</dbReference>
<dbReference type="PANTHER" id="PTHR32309">
    <property type="entry name" value="TYROSINE-PROTEIN KINASE"/>
    <property type="match status" value="1"/>
</dbReference>
<proteinExistence type="predicted"/>
<dbReference type="Pfam" id="PF02706">
    <property type="entry name" value="Wzz"/>
    <property type="match status" value="1"/>
</dbReference>
<dbReference type="GO" id="GO:0005886">
    <property type="term" value="C:plasma membrane"/>
    <property type="evidence" value="ECO:0007669"/>
    <property type="project" value="UniProtKB-SubCell"/>
</dbReference>